<sequence>MPVNTIHDILAQFRQYTVDQRGKGDAFERLMAAFLRLDPMFADQFAGVWLWKDWPGLQAHGFSAQDKGVDLVAEDRDGGFCAIQCKFYGEDQRISMDDLGTFFMLSGREPFTSRLIVSTTDHWGKNADEMLDTQQIRVRRIGLADLENSVVDWSAFDVEKPESLRRKTGKQIRPHQESAREDVLIGFQDHDRGKLIMACGTGKTYTSLSIMEYMVQPGGHVLFLVPSLALLAQTLREWTAEAHAPLRCYAVCSDSKVGKEEEDIRVHDLAYPATTDFQKLAMHLNHTSDDGRITVIFSTYQSIEVVHEAQKAGCPAFDLVICDEAHRTAGVAQFDNEKNTLEYSHFVRVHDNDYIHAQKRLYMTATPKIYKDDASRKAEEKGHLVYSMSNEAHFGPVFHRLSFAEAVDRDLLSDYKVLILAVDQESILQELEDRIGDSGDSLKLDDAVKIVGCWNGLAKRGALGSVDFGGDAQPMRTAVAFAGTIPHSKLLAREFMAVVDELREDEDGSMALEAEHVDGTMDVLTRNHKLDWLKANTGSGEKTCRILTNVRCLSEGVDVPALDAVIFLNPRDSIVDVVQSVGRVMRKAPGKKYGYVILPIGIPGDKDPEKALDDNKKYRVVWQVLNALRAHDDRLEREFATIDLNKKKDDKINVIGVKAVTPPKKDRVDVDGVQSAFELTEENLSQWKDAIYAKVVEKCGDRRYWESWAKDVAEIAQNHRRRIEHLLKHPKPGTKEAFDTFLGGLRENINPNISRDEAVEMLSQHIVTRPVFDALFSGYAFTSHNPVSQAMQGMLDILEGQALEKDMENLKDFYDSVRQRASGLDNHEARQRVIVELYEKFFSTAFKSMTDRLGIVYTPVEIVDFIVNSANVALQKEFGVSLADKHVHILDPFTGTGTFLVRLIQNGLIPPDKLPYKYAHELHANEIVLLAYYIAAINIEAAYHDISGQDYQPFPGIVLTDTFMMGDQKGQSKTEMFSQENSERARRQNQADIRVILGNPPYSVGQDNANDNNQNFKYEALDANIRNTYAAHSTATNKNSLYDSYIRAFRWASNRIKDQGVICFVSNGGWIDGNTMDGFRKSLADEFTSVYVFNLRGNTRTSGETARKEGGQTFGSGSRATVAITLLVKNPVKAEGCEIHYRDIGDCLSREEKLAIISEAGSIKNVPWERIAPNDHNDWVNLRSDNFETFTPLNDDPGAIFSMRSRGVETSRDDWVYNYSKDRLETNVREMIAFYNAQVDLHGASCRAVGGNAEKKAQELIDTDSRKIKWTRGLVKELCRNNLSELDSRKIGVGVYRPFSKSWIYYDRVMNEYFKEKLYPTAHHQNLAISVANPGESNAFSCIMLDTIPNLHVIHGGQCFPLYHYEKAQAPSGQTNGLFDEPADAHVDADGYTRKNAITDTALTDYRAHYQDDEISKEDIFYYVYGILHSPEYRERYANDLKKMLPRIPFAQDFRGFSKAGRDLAYWHLNYEKVDPYEGLQIIIKDTDKNLPPHTLYHVDKIEFAKLGRRERDKSIIHYNGYITIKGIPLEAYEYVVNGKPAIEWIMERYKITVDKDSGIKNDPNDWCREHDDPAYIFRLVQQVVRVSVETVRIVDRLQELSAKVVDK</sequence>
<organism evidence="1 2">
    <name type="scientific">Acidithiobacillus ferruginosus</name>
    <dbReference type="NCBI Taxonomy" id="3063951"/>
    <lineage>
        <taxon>Bacteria</taxon>
        <taxon>Pseudomonadati</taxon>
        <taxon>Pseudomonadota</taxon>
        <taxon>Acidithiobacillia</taxon>
        <taxon>Acidithiobacillales</taxon>
        <taxon>Acidithiobacillaceae</taxon>
        <taxon>Acidithiobacillus</taxon>
    </lineage>
</organism>
<keyword evidence="2" id="KW-1185">Reference proteome</keyword>
<protein>
    <submittedName>
        <fullName evidence="1">Type ISP restriction/modification enzyme</fullName>
    </submittedName>
</protein>
<evidence type="ECO:0000313" key="1">
    <source>
        <dbReference type="EMBL" id="XRP72847.1"/>
    </source>
</evidence>
<proteinExistence type="predicted"/>
<gene>
    <name evidence="1" type="ORF">HF292_013775</name>
</gene>
<dbReference type="Proteomes" id="UP001196097">
    <property type="component" value="Chromosome"/>
</dbReference>
<reference evidence="1 2" key="1">
    <citation type="journal article" date="2021" name="ISME J.">
        <title>Genomic evolution of the class Acidithiobacillia: deep-branching Proteobacteria living in extreme acidic conditions.</title>
        <authorList>
            <person name="Moya-Beltran A."/>
            <person name="Beard S."/>
            <person name="Rojas-Villalobos C."/>
            <person name="Issotta F."/>
            <person name="Gallardo Y."/>
            <person name="Ulloa R."/>
            <person name="Giaveno A."/>
            <person name="Degli Esposti M."/>
            <person name="Johnson D.B."/>
            <person name="Quatrini R."/>
        </authorList>
    </citation>
    <scope>NUCLEOTIDE SEQUENCE [LARGE SCALE GENOMIC DNA]</scope>
    <source>
        <strain evidence="1 2">CF3</strain>
    </source>
</reference>
<dbReference type="EMBL" id="CP130946">
    <property type="protein sequence ID" value="XRP72847.1"/>
    <property type="molecule type" value="Genomic_DNA"/>
</dbReference>
<name>A0ACD5IGH0_9PROT</name>
<accession>A0ACD5IGH0</accession>
<evidence type="ECO:0000313" key="2">
    <source>
        <dbReference type="Proteomes" id="UP001196097"/>
    </source>
</evidence>